<comment type="similarity">
    <text evidence="3">Belongs to the peptidase S9C family.</text>
</comment>
<dbReference type="AlphaFoldDB" id="A0A0C2S6A5"/>
<evidence type="ECO:0000259" key="10">
    <source>
        <dbReference type="Pfam" id="PF19283"/>
    </source>
</evidence>
<keyword evidence="12" id="KW-1185">Reference proteome</keyword>
<evidence type="ECO:0000256" key="8">
    <source>
        <dbReference type="ARBA" id="ARBA00032829"/>
    </source>
</evidence>
<keyword evidence="6" id="KW-0963">Cytoplasm</keyword>
<evidence type="ECO:0000256" key="5">
    <source>
        <dbReference type="ARBA" id="ARBA00012917"/>
    </source>
</evidence>
<dbReference type="EC" id="3.4.19.1" evidence="5"/>
<reference evidence="11 12" key="1">
    <citation type="submission" date="2014-04" db="EMBL/GenBank/DDBJ databases">
        <title>Evolutionary Origins and Diversification of the Mycorrhizal Mutualists.</title>
        <authorList>
            <consortium name="DOE Joint Genome Institute"/>
            <consortium name="Mycorrhizal Genomics Consortium"/>
            <person name="Kohler A."/>
            <person name="Kuo A."/>
            <person name="Nagy L.G."/>
            <person name="Floudas D."/>
            <person name="Copeland A."/>
            <person name="Barry K.W."/>
            <person name="Cichocki N."/>
            <person name="Veneault-Fourrey C."/>
            <person name="LaButti K."/>
            <person name="Lindquist E.A."/>
            <person name="Lipzen A."/>
            <person name="Lundell T."/>
            <person name="Morin E."/>
            <person name="Murat C."/>
            <person name="Riley R."/>
            <person name="Ohm R."/>
            <person name="Sun H."/>
            <person name="Tunlid A."/>
            <person name="Henrissat B."/>
            <person name="Grigoriev I.V."/>
            <person name="Hibbett D.S."/>
            <person name="Martin F."/>
        </authorList>
    </citation>
    <scope>NUCLEOTIDE SEQUENCE [LARGE SCALE GENOMIC DNA]</scope>
    <source>
        <strain evidence="11 12">Koide BX008</strain>
    </source>
</reference>
<feature type="domain" description="Peptidase S9 prolyl oligopeptidase catalytic" evidence="9">
    <location>
        <begin position="486"/>
        <end position="597"/>
    </location>
</feature>
<evidence type="ECO:0000259" key="9">
    <source>
        <dbReference type="Pfam" id="PF00326"/>
    </source>
</evidence>
<accession>A0A0C2S6A5</accession>
<dbReference type="HOGENOM" id="CLU_014230_1_0_1"/>
<proteinExistence type="inferred from homology"/>
<dbReference type="InterPro" id="IPR029058">
    <property type="entry name" value="AB_hydrolase_fold"/>
</dbReference>
<dbReference type="GO" id="GO:0004252">
    <property type="term" value="F:serine-type endopeptidase activity"/>
    <property type="evidence" value="ECO:0007669"/>
    <property type="project" value="TreeGrafter"/>
</dbReference>
<dbReference type="STRING" id="946122.A0A0C2S6A5"/>
<dbReference type="PANTHER" id="PTHR42776">
    <property type="entry name" value="SERINE PEPTIDASE S9 FAMILY MEMBER"/>
    <property type="match status" value="1"/>
</dbReference>
<evidence type="ECO:0000256" key="2">
    <source>
        <dbReference type="ARBA" id="ARBA00004496"/>
    </source>
</evidence>
<keyword evidence="7" id="KW-0378">Hydrolase</keyword>
<dbReference type="PANTHER" id="PTHR42776:SF4">
    <property type="entry name" value="ACYLAMINO-ACID-RELEASING ENZYME"/>
    <property type="match status" value="1"/>
</dbReference>
<comment type="subunit">
    <text evidence="4">Homotetramer.</text>
</comment>
<dbReference type="Gene3D" id="3.40.50.1820">
    <property type="entry name" value="alpha/beta hydrolase"/>
    <property type="match status" value="1"/>
</dbReference>
<comment type="subcellular location">
    <subcellularLocation>
        <location evidence="2">Cytoplasm</location>
    </subcellularLocation>
</comment>
<evidence type="ECO:0000256" key="3">
    <source>
        <dbReference type="ARBA" id="ARBA00010040"/>
    </source>
</evidence>
<dbReference type="SUPFAM" id="SSF53474">
    <property type="entry name" value="alpha/beta-Hydrolases"/>
    <property type="match status" value="1"/>
</dbReference>
<gene>
    <name evidence="11" type="ORF">M378DRAFT_335592</name>
</gene>
<dbReference type="InterPro" id="IPR045550">
    <property type="entry name" value="AARE_N"/>
</dbReference>
<evidence type="ECO:0000256" key="4">
    <source>
        <dbReference type="ARBA" id="ARBA00011881"/>
    </source>
</evidence>
<comment type="catalytic activity">
    <reaction evidence="1">
        <text>Cleavage of an N-acetyl or N-formyl amino acid from the N-terminus of a polypeptide.</text>
        <dbReference type="EC" id="3.4.19.1"/>
    </reaction>
</comment>
<dbReference type="Pfam" id="PF19283">
    <property type="entry name" value="APEH_N"/>
    <property type="match status" value="1"/>
</dbReference>
<sequence length="735" mass="80287">MYNVLSALPVPTAAQFTSPSSLQISFTIRDHVRNAQRTIVKSLSLPDLVATGFVDVPSDAVVSLTSPSKLLRAILRETKTNRFVEVWSGDRLVAHKDVTSQHGQFYSDEFISSTTFSPSETSLLYIAEQNPPTVSPDDPFTKFRYRPSFGEGLAKFRQPAIFVLSWSVSDSQKAPQLYQLSIPTLGRTVQFGQAIFHSSTELYATGFELMPDDRLLGIKYCTNRSLGIWRIRFTYPTTSASGGCVSIQCTAEKLTPSHLSCRSPRLLTSSKGPTLVYLSRNAGGPHGATHALHVLPLATLESLPSQPTVLVPIVDDPAPNSFPGLYPPYSLAKSFLIHHEEWNAPKIVIHSTWGSRNTLLFIDTLTGTVTDVTPIDEYKWNWSLLTTDDRNRIICARSSPSIPYQVLLGTVSVDLSVEWSVVHKPELTEDTEAVLSSLKTDIMAVPNRHPVEVIIIRQPKLFGTQNLPPCILMPHGGPHGTSTSEFSPMVAALVLEGYTLALPNYTGSLGFGQSAVLRLLGKCGSLDTDDCMKALQHIVDLGYAQFGKGKLFIHGGSHGGFLGAHLIGQFPDVFTAVALRNPVVSAGEMTATTDIPDWCYVEFGIPYFASKTSSLHMGADGSAAVDEPYEGTSVAPAIYQKLYNASPIRLVDKVLADVLLLVGKDDLRAPPSQGYGYYHALKALQNSRAKSNGQRVEMLVFDGESHPLEGVECARVCWEASKAWFAEAASREREN</sequence>
<dbReference type="GO" id="GO:0006508">
    <property type="term" value="P:proteolysis"/>
    <property type="evidence" value="ECO:0007669"/>
    <property type="project" value="InterPro"/>
</dbReference>
<evidence type="ECO:0000256" key="7">
    <source>
        <dbReference type="ARBA" id="ARBA00022801"/>
    </source>
</evidence>
<evidence type="ECO:0000256" key="1">
    <source>
        <dbReference type="ARBA" id="ARBA00000721"/>
    </source>
</evidence>
<dbReference type="Pfam" id="PF00326">
    <property type="entry name" value="Peptidase_S9"/>
    <property type="match status" value="1"/>
</dbReference>
<dbReference type="GO" id="GO:0008242">
    <property type="term" value="F:omega peptidase activity"/>
    <property type="evidence" value="ECO:0007669"/>
    <property type="project" value="UniProtKB-EC"/>
</dbReference>
<dbReference type="Proteomes" id="UP000054549">
    <property type="component" value="Unassembled WGS sequence"/>
</dbReference>
<organism evidence="11 12">
    <name type="scientific">Amanita muscaria (strain Koide BX008)</name>
    <dbReference type="NCBI Taxonomy" id="946122"/>
    <lineage>
        <taxon>Eukaryota</taxon>
        <taxon>Fungi</taxon>
        <taxon>Dikarya</taxon>
        <taxon>Basidiomycota</taxon>
        <taxon>Agaricomycotina</taxon>
        <taxon>Agaricomycetes</taxon>
        <taxon>Agaricomycetidae</taxon>
        <taxon>Agaricales</taxon>
        <taxon>Pluteineae</taxon>
        <taxon>Amanitaceae</taxon>
        <taxon>Amanita</taxon>
    </lineage>
</organism>
<name>A0A0C2S6A5_AMAMK</name>
<dbReference type="EMBL" id="KN818342">
    <property type="protein sequence ID" value="KIL58280.1"/>
    <property type="molecule type" value="Genomic_DNA"/>
</dbReference>
<evidence type="ECO:0000313" key="11">
    <source>
        <dbReference type="EMBL" id="KIL58280.1"/>
    </source>
</evidence>
<dbReference type="SUPFAM" id="SSF82171">
    <property type="entry name" value="DPP6 N-terminal domain-like"/>
    <property type="match status" value="1"/>
</dbReference>
<dbReference type="OrthoDB" id="43744at2759"/>
<dbReference type="InterPro" id="IPR001375">
    <property type="entry name" value="Peptidase_S9_cat"/>
</dbReference>
<evidence type="ECO:0000256" key="6">
    <source>
        <dbReference type="ARBA" id="ARBA00022490"/>
    </source>
</evidence>
<feature type="domain" description="Acylamino-acid-releasing enzyme N-terminal" evidence="10">
    <location>
        <begin position="60"/>
        <end position="422"/>
    </location>
</feature>
<evidence type="ECO:0000313" key="12">
    <source>
        <dbReference type="Proteomes" id="UP000054549"/>
    </source>
</evidence>
<dbReference type="GO" id="GO:0005737">
    <property type="term" value="C:cytoplasm"/>
    <property type="evidence" value="ECO:0007669"/>
    <property type="project" value="UniProtKB-SubCell"/>
</dbReference>
<dbReference type="InParanoid" id="A0A0C2S6A5"/>
<protein>
    <recommendedName>
        <fullName evidence="5">acylaminoacyl-peptidase</fullName>
        <ecNumber evidence="5">3.4.19.1</ecNumber>
    </recommendedName>
    <alternativeName>
        <fullName evidence="8">Dipeptidyl-peptidase V</fullName>
    </alternativeName>
</protein>